<evidence type="ECO:0000313" key="16">
    <source>
        <dbReference type="Ensembl" id="ENSEEEP00000019010.2"/>
    </source>
</evidence>
<accession>A0A4W4F5P0</accession>
<dbReference type="GeneID" id="113577753"/>
<keyword evidence="10" id="KW-1133">Transmembrane helix</keyword>
<reference evidence="16" key="4">
    <citation type="submission" date="2025-08" db="UniProtKB">
        <authorList>
            <consortium name="Ensembl"/>
        </authorList>
    </citation>
    <scope>IDENTIFICATION</scope>
</reference>
<sequence>MSMRSLALLLLPCVIAVVVHLWWVRDKTAFFLDFKSAGSQNPVHEVLVGVLSARHHHALRKAIRDTWLGYIRDHPKFTNRVLVKFIIGMHGCAFPEEDREDPYSCTLLNLTEPVAGQDMAILNVPNVSVLVPSDVSAISLDFKVLHSVVITQLGVFASGPHQDFKGNVTVKLFQVDQEEAVVTACFTALSPGTYVEGMWYKAVEQFILPKGFEGILLWESQDLAGLLTLNVSKVQLNNGGGVLKLGSIDEGTLPHRNAVGFPGLAGGFTFSVYDVEVLQELLHGRAGRQEAHVARLREEDKALQDESRRYGDMVFVDVVDTYRTVPLKLLKFYKWAMSSADFSLLLKTDDDCYIDVDAVLMKIDHKSLTRSNLWWGNFRQNWAVDRTGKWQEVEYTSPVYPAFACGSGYVVSRDLVAWLANNAEKLKAYQGEDVSMGIWMAAVGPHRYQDVAWLCDKECYMDMLSSPQHTVEELHSLWDRKRACGDPCGCIWGHH</sequence>
<dbReference type="GO" id="GO:0008194">
    <property type="term" value="F:UDP-glycosyltransferase activity"/>
    <property type="evidence" value="ECO:0007669"/>
    <property type="project" value="TreeGrafter"/>
</dbReference>
<dbReference type="GO" id="GO:0005783">
    <property type="term" value="C:endoplasmic reticulum"/>
    <property type="evidence" value="ECO:0007669"/>
    <property type="project" value="UniProtKB-SubCell"/>
</dbReference>
<evidence type="ECO:0000256" key="2">
    <source>
        <dbReference type="ARBA" id="ARBA00004323"/>
    </source>
</evidence>
<dbReference type="EC" id="2.4.1.-" evidence="15"/>
<keyword evidence="12" id="KW-0472">Membrane</keyword>
<name>A0A4W4F5P0_ELEEL</name>
<evidence type="ECO:0000256" key="4">
    <source>
        <dbReference type="ARBA" id="ARBA00008661"/>
    </source>
</evidence>
<dbReference type="GeneTree" id="ENSGT00940000156562"/>
<dbReference type="STRING" id="8005.ENSEEEP00000019010"/>
<dbReference type="InterPro" id="IPR002659">
    <property type="entry name" value="Glyco_trans_31"/>
</dbReference>
<keyword evidence="9" id="KW-0735">Signal-anchor</keyword>
<reference evidence="16" key="3">
    <citation type="submission" date="2020-05" db="EMBL/GenBank/DDBJ databases">
        <title>Electrophorus electricus (electric eel) genome, fEleEle1, primary haplotype.</title>
        <authorList>
            <person name="Myers G."/>
            <person name="Meyer A."/>
            <person name="Fedrigo O."/>
            <person name="Formenti G."/>
            <person name="Rhie A."/>
            <person name="Tracey A."/>
            <person name="Sims Y."/>
            <person name="Jarvis E.D."/>
        </authorList>
    </citation>
    <scope>NUCLEOTIDE SEQUENCE [LARGE SCALE GENOMIC DNA]</scope>
</reference>
<evidence type="ECO:0000256" key="15">
    <source>
        <dbReference type="RuleBase" id="RU363063"/>
    </source>
</evidence>
<evidence type="ECO:0000256" key="5">
    <source>
        <dbReference type="ARBA" id="ARBA00022676"/>
    </source>
</evidence>
<dbReference type="Proteomes" id="UP000314983">
    <property type="component" value="Chromosome 11"/>
</dbReference>
<dbReference type="OMA" id="GKWAEHD"/>
<proteinExistence type="inferred from homology"/>
<comment type="pathway">
    <text evidence="3">Protein modification; protein glycosylation.</text>
</comment>
<dbReference type="Ensembl" id="ENSEEET00000019221.2">
    <property type="protein sequence ID" value="ENSEEEP00000019010.2"/>
    <property type="gene ID" value="ENSEEEG00000009323.2"/>
</dbReference>
<keyword evidence="17" id="KW-1185">Reference proteome</keyword>
<dbReference type="Gene3D" id="3.90.550.50">
    <property type="match status" value="1"/>
</dbReference>
<comment type="similarity">
    <text evidence="4 15">Belongs to the glycosyltransferase 31 family.</text>
</comment>
<comment type="catalytic activity">
    <reaction evidence="14">
        <text>3-O-(N-acetyl-beta-D-glucosaminyl-(1-&gt;4)-alpha-D-mannosyl)-L-threonyl-[protein] + UDP-N-acetyl-alpha-D-galactosamine = 3-O-[beta-D-GalNAc-(1-&gt;3)-beta-D-GlcNAc-(1-&gt;4)-alpha-D-Man]-L-Thr-[protein] + UDP + H(+)</text>
        <dbReference type="Rhea" id="RHEA:37667"/>
        <dbReference type="Rhea" id="RHEA-COMP:13308"/>
        <dbReference type="Rhea" id="RHEA-COMP:13618"/>
        <dbReference type="ChEBI" id="CHEBI:15378"/>
        <dbReference type="ChEBI" id="CHEBI:58223"/>
        <dbReference type="ChEBI" id="CHEBI:67138"/>
        <dbReference type="ChEBI" id="CHEBI:136709"/>
        <dbReference type="ChEBI" id="CHEBI:137540"/>
        <dbReference type="EC" id="2.4.1.313"/>
    </reaction>
</comment>
<dbReference type="GO" id="GO:0000139">
    <property type="term" value="C:Golgi membrane"/>
    <property type="evidence" value="ECO:0007669"/>
    <property type="project" value="UniProtKB-SubCell"/>
</dbReference>
<dbReference type="GO" id="GO:0006493">
    <property type="term" value="P:protein O-linked glycosylation"/>
    <property type="evidence" value="ECO:0007669"/>
    <property type="project" value="TreeGrafter"/>
</dbReference>
<dbReference type="AlphaFoldDB" id="A0A4W4F5P0"/>
<reference evidence="16" key="5">
    <citation type="submission" date="2025-09" db="UniProtKB">
        <authorList>
            <consortium name="Ensembl"/>
        </authorList>
    </citation>
    <scope>IDENTIFICATION</scope>
</reference>
<organism evidence="16 17">
    <name type="scientific">Electrophorus electricus</name>
    <name type="common">Electric eel</name>
    <name type="synonym">Gymnotus electricus</name>
    <dbReference type="NCBI Taxonomy" id="8005"/>
    <lineage>
        <taxon>Eukaryota</taxon>
        <taxon>Metazoa</taxon>
        <taxon>Chordata</taxon>
        <taxon>Craniata</taxon>
        <taxon>Vertebrata</taxon>
        <taxon>Euteleostomi</taxon>
        <taxon>Actinopterygii</taxon>
        <taxon>Neopterygii</taxon>
        <taxon>Teleostei</taxon>
        <taxon>Ostariophysi</taxon>
        <taxon>Gymnotiformes</taxon>
        <taxon>Gymnotoidei</taxon>
        <taxon>Gymnotidae</taxon>
        <taxon>Electrophorus</taxon>
    </lineage>
</organism>
<keyword evidence="11 15" id="KW-0333">Golgi apparatus</keyword>
<evidence type="ECO:0000256" key="9">
    <source>
        <dbReference type="ARBA" id="ARBA00022968"/>
    </source>
</evidence>
<dbReference type="Pfam" id="PF01762">
    <property type="entry name" value="Galactosyl_T"/>
    <property type="match status" value="1"/>
</dbReference>
<dbReference type="RefSeq" id="XP_026866396.2">
    <property type="nucleotide sequence ID" value="XM_027010595.2"/>
</dbReference>
<evidence type="ECO:0000256" key="8">
    <source>
        <dbReference type="ARBA" id="ARBA00022824"/>
    </source>
</evidence>
<comment type="subcellular location">
    <subcellularLocation>
        <location evidence="1">Endoplasmic reticulum</location>
    </subcellularLocation>
    <subcellularLocation>
        <location evidence="2 15">Golgi apparatus membrane</location>
        <topology evidence="2 15">Single-pass type II membrane protein</topology>
    </subcellularLocation>
</comment>
<dbReference type="PANTHER" id="PTHR11214:SF219">
    <property type="entry name" value="UDP-GALNAC:BETA-1,3-N-ACETYLGALACTOSAMINYLTRANSFERASE 2"/>
    <property type="match status" value="1"/>
</dbReference>
<keyword evidence="7" id="KW-0812">Transmembrane</keyword>
<reference evidence="17" key="1">
    <citation type="journal article" date="2014" name="Science">
        <title>Nonhuman genetics. Genomic basis for the convergent evolution of electric organs.</title>
        <authorList>
            <person name="Gallant J.R."/>
            <person name="Traeger L.L."/>
            <person name="Volkening J.D."/>
            <person name="Moffett H."/>
            <person name="Chen P.H."/>
            <person name="Novina C.D."/>
            <person name="Phillips G.N.Jr."/>
            <person name="Anand R."/>
            <person name="Wells G.B."/>
            <person name="Pinch M."/>
            <person name="Guth R."/>
            <person name="Unguez G.A."/>
            <person name="Albert J.S."/>
            <person name="Zakon H.H."/>
            <person name="Samanta M.P."/>
            <person name="Sussman M.R."/>
        </authorList>
    </citation>
    <scope>NUCLEOTIDE SEQUENCE [LARGE SCALE GENOMIC DNA]</scope>
</reference>
<gene>
    <name evidence="16" type="primary">B3GALNT2</name>
</gene>
<evidence type="ECO:0000256" key="1">
    <source>
        <dbReference type="ARBA" id="ARBA00004240"/>
    </source>
</evidence>
<keyword evidence="5 15" id="KW-0328">Glycosyltransferase</keyword>
<evidence type="ECO:0000256" key="6">
    <source>
        <dbReference type="ARBA" id="ARBA00022679"/>
    </source>
</evidence>
<evidence type="ECO:0000313" key="17">
    <source>
        <dbReference type="Proteomes" id="UP000314983"/>
    </source>
</evidence>
<reference evidence="17" key="2">
    <citation type="journal article" date="2017" name="Sci. Adv.">
        <title>A tail of two voltages: Proteomic comparison of the three electric organs of the electric eel.</title>
        <authorList>
            <person name="Traeger L.L."/>
            <person name="Sabat G."/>
            <person name="Barrett-Wilt G.A."/>
            <person name="Wells G.B."/>
            <person name="Sussman M.R."/>
        </authorList>
    </citation>
    <scope>NUCLEOTIDE SEQUENCE [LARGE SCALE GENOMIC DNA]</scope>
</reference>
<evidence type="ECO:0000256" key="13">
    <source>
        <dbReference type="ARBA" id="ARBA00023180"/>
    </source>
</evidence>
<dbReference type="PANTHER" id="PTHR11214">
    <property type="entry name" value="BETA-1,3-N-ACETYLGLUCOSAMINYLTRANSFERASE"/>
    <property type="match status" value="1"/>
</dbReference>
<keyword evidence="8" id="KW-0256">Endoplasmic reticulum</keyword>
<evidence type="ECO:0000256" key="14">
    <source>
        <dbReference type="ARBA" id="ARBA00047667"/>
    </source>
</evidence>
<evidence type="ECO:0000256" key="12">
    <source>
        <dbReference type="ARBA" id="ARBA00023136"/>
    </source>
</evidence>
<dbReference type="FunFam" id="3.90.550.50:FF:000013">
    <property type="entry name" value="Hexosyltransferase"/>
    <property type="match status" value="1"/>
</dbReference>
<keyword evidence="13" id="KW-0325">Glycoprotein</keyword>
<evidence type="ECO:0000256" key="11">
    <source>
        <dbReference type="ARBA" id="ARBA00023034"/>
    </source>
</evidence>
<evidence type="ECO:0000256" key="3">
    <source>
        <dbReference type="ARBA" id="ARBA00004922"/>
    </source>
</evidence>
<evidence type="ECO:0000256" key="7">
    <source>
        <dbReference type="ARBA" id="ARBA00022692"/>
    </source>
</evidence>
<dbReference type="GO" id="GO:0016758">
    <property type="term" value="F:hexosyltransferase activity"/>
    <property type="evidence" value="ECO:0007669"/>
    <property type="project" value="InterPro"/>
</dbReference>
<protein>
    <recommendedName>
        <fullName evidence="15">Hexosyltransferase</fullName>
        <ecNumber evidence="15">2.4.1.-</ecNumber>
    </recommendedName>
</protein>
<keyword evidence="6" id="KW-0808">Transferase</keyword>
<evidence type="ECO:0000256" key="10">
    <source>
        <dbReference type="ARBA" id="ARBA00022989"/>
    </source>
</evidence>